<sequence>MSVPDVPDAPASLLGKGWTHLSSFDDLDDDEYEPEEEVYVTLDLGTTFDSKSLQAESQYQLIGLDTPTPFLKLGNQVFKGEITPLIGDQIICGLIRNHDDPHNPTHPPLFSTNQRITFQPGTLRPKDQSIPAATSGHDLSVSEQAQGQGIEQGVEVGMSGMSRSGSVSGAVAVAGGGGPSTLFAGAAPRPGAGGKRGNKTRRVIEHPDELNTFDLDAMGPHQSVELGPRVMESLGLALSSDGQGVLLTKKEMENVLLGVPVTGKKGRPKKPHYLGED</sequence>
<comment type="caution">
    <text evidence="2">The sequence shown here is derived from an EMBL/GenBank/DDBJ whole genome shotgun (WGS) entry which is preliminary data.</text>
</comment>
<name>A0ABR3BIN9_9TREE</name>
<dbReference type="EMBL" id="ATAM02000013">
    <property type="protein sequence ID" value="KAL0240562.1"/>
    <property type="molecule type" value="Genomic_DNA"/>
</dbReference>
<protein>
    <recommendedName>
        <fullName evidence="1">Transcription factor TFIIIC triple barrel domain-containing protein</fullName>
    </recommendedName>
</protein>
<reference evidence="2 3" key="2">
    <citation type="submission" date="2024-01" db="EMBL/GenBank/DDBJ databases">
        <title>Comparative genomics of Cryptococcus and Kwoniella reveals pathogenesis evolution and contrasting modes of karyotype evolution via chromosome fusion or intercentromeric recombination.</title>
        <authorList>
            <person name="Coelho M.A."/>
            <person name="David-Palma M."/>
            <person name="Shea T."/>
            <person name="Bowers K."/>
            <person name="Mcginley-Smith S."/>
            <person name="Mohammad A.W."/>
            <person name="Gnirke A."/>
            <person name="Yurkov A.M."/>
            <person name="Nowrousian M."/>
            <person name="Sun S."/>
            <person name="Cuomo C.A."/>
            <person name="Heitman J."/>
        </authorList>
    </citation>
    <scope>NUCLEOTIDE SEQUENCE [LARGE SCALE GENOMIC DNA]</scope>
    <source>
        <strain evidence="2 3">IND107</strain>
    </source>
</reference>
<dbReference type="PANTHER" id="PTHR21860">
    <property type="entry name" value="TRANSCRIPTION INITIATION FACTOR IIIC TFIIIC , POLYPEPTIDE 6-RELATED"/>
    <property type="match status" value="1"/>
</dbReference>
<gene>
    <name evidence="2" type="ORF">I308_106358</name>
</gene>
<dbReference type="GeneID" id="91993213"/>
<dbReference type="Proteomes" id="UP000054399">
    <property type="component" value="Unassembled WGS sequence"/>
</dbReference>
<evidence type="ECO:0000259" key="1">
    <source>
        <dbReference type="Pfam" id="PF10419"/>
    </source>
</evidence>
<evidence type="ECO:0000313" key="2">
    <source>
        <dbReference type="EMBL" id="KAL0240562.1"/>
    </source>
</evidence>
<keyword evidence="3" id="KW-1185">Reference proteome</keyword>
<reference evidence="3" key="1">
    <citation type="submission" date="2015-01" db="EMBL/GenBank/DDBJ databases">
        <title>The Genome Sequence of Cryptococcus gattii MMRL2647.</title>
        <authorList>
            <consortium name="The Broad Institute Genomics Platform"/>
            <person name="Cuomo C."/>
            <person name="Litvintseva A."/>
            <person name="Chen Y."/>
            <person name="Heitman J."/>
            <person name="Sun S."/>
            <person name="Springer D."/>
            <person name="Dromer F."/>
            <person name="Young S."/>
            <person name="Zeng Q."/>
            <person name="Gargeya S."/>
            <person name="Abouelleil A."/>
            <person name="Alvarado L."/>
            <person name="Chapman S.B."/>
            <person name="Gainer-Dewar J."/>
            <person name="Goldberg J."/>
            <person name="Griggs A."/>
            <person name="Gujja S."/>
            <person name="Hansen M."/>
            <person name="Howarth C."/>
            <person name="Imamovic A."/>
            <person name="Larimer J."/>
            <person name="Murphy C."/>
            <person name="Naylor J."/>
            <person name="Pearson M."/>
            <person name="Priest M."/>
            <person name="Roberts A."/>
            <person name="Saif S."/>
            <person name="Shea T."/>
            <person name="Sykes S."/>
            <person name="Wortman J."/>
            <person name="Nusbaum C."/>
            <person name="Birren B."/>
        </authorList>
    </citation>
    <scope>NUCLEOTIDE SEQUENCE [LARGE SCALE GENOMIC DNA]</scope>
    <source>
        <strain evidence="3">IND107</strain>
    </source>
</reference>
<dbReference type="Gene3D" id="2.60.40.4370">
    <property type="match status" value="1"/>
</dbReference>
<dbReference type="RefSeq" id="XP_066611061.1">
    <property type="nucleotide sequence ID" value="XM_066760789.1"/>
</dbReference>
<proteinExistence type="predicted"/>
<organism evidence="2 3">
    <name type="scientific">Cryptococcus tetragattii IND107</name>
    <dbReference type="NCBI Taxonomy" id="1296105"/>
    <lineage>
        <taxon>Eukaryota</taxon>
        <taxon>Fungi</taxon>
        <taxon>Dikarya</taxon>
        <taxon>Basidiomycota</taxon>
        <taxon>Agaricomycotina</taxon>
        <taxon>Tremellomycetes</taxon>
        <taxon>Tremellales</taxon>
        <taxon>Cryptococcaceae</taxon>
        <taxon>Cryptococcus</taxon>
        <taxon>Cryptococcus gattii species complex</taxon>
    </lineage>
</organism>
<feature type="domain" description="Transcription factor TFIIIC triple barrel" evidence="1">
    <location>
        <begin position="35"/>
        <end position="123"/>
    </location>
</feature>
<dbReference type="PANTHER" id="PTHR21860:SF2">
    <property type="entry name" value="GENERAL TRANSCRIPTION FACTOR 3C POLYPEPTIDE 6"/>
    <property type="match status" value="1"/>
</dbReference>
<dbReference type="InterPro" id="IPR042771">
    <property type="entry name" value="GTF3C6-like"/>
</dbReference>
<accession>A0ABR3BIN9</accession>
<dbReference type="InterPro" id="IPR019481">
    <property type="entry name" value="TFIIIC_triple_barrel"/>
</dbReference>
<dbReference type="Pfam" id="PF10419">
    <property type="entry name" value="TFIIIC_sub6"/>
    <property type="match status" value="1"/>
</dbReference>
<evidence type="ECO:0000313" key="3">
    <source>
        <dbReference type="Proteomes" id="UP000054399"/>
    </source>
</evidence>